<feature type="domain" description="NAD-dependent epimerase/dehydratase" evidence="2">
    <location>
        <begin position="5"/>
        <end position="214"/>
    </location>
</feature>
<dbReference type="InterPro" id="IPR036291">
    <property type="entry name" value="NAD(P)-bd_dom_sf"/>
</dbReference>
<gene>
    <name evidence="3" type="ORF">C8D98_0545</name>
</gene>
<evidence type="ECO:0000256" key="1">
    <source>
        <dbReference type="ARBA" id="ARBA00007637"/>
    </source>
</evidence>
<dbReference type="OrthoDB" id="5366167at2"/>
<dbReference type="Gene3D" id="3.40.50.720">
    <property type="entry name" value="NAD(P)-binding Rossmann-like Domain"/>
    <property type="match status" value="1"/>
</dbReference>
<organism evidence="3 4">
    <name type="scientific">Seleniivibrio woodruffii</name>
    <dbReference type="NCBI Taxonomy" id="1078050"/>
    <lineage>
        <taxon>Bacteria</taxon>
        <taxon>Pseudomonadati</taxon>
        <taxon>Deferribacterota</taxon>
        <taxon>Deferribacteres</taxon>
        <taxon>Deferribacterales</taxon>
        <taxon>Geovibrionaceae</taxon>
        <taxon>Seleniivibrio</taxon>
    </lineage>
</organism>
<dbReference type="RefSeq" id="WP_132871781.1">
    <property type="nucleotide sequence ID" value="NZ_SMGG01000003.1"/>
</dbReference>
<dbReference type="AlphaFoldDB" id="A0A4R1KBX7"/>
<protein>
    <submittedName>
        <fullName evidence="3">UDP-glucose 4-epimerase</fullName>
    </submittedName>
</protein>
<keyword evidence="4" id="KW-1185">Reference proteome</keyword>
<dbReference type="EMBL" id="SMGG01000003">
    <property type="protein sequence ID" value="TCK62036.1"/>
    <property type="molecule type" value="Genomic_DNA"/>
</dbReference>
<comment type="similarity">
    <text evidence="1">Belongs to the NAD(P)-dependent epimerase/dehydratase family.</text>
</comment>
<evidence type="ECO:0000313" key="3">
    <source>
        <dbReference type="EMBL" id="TCK62036.1"/>
    </source>
</evidence>
<comment type="caution">
    <text evidence="3">The sequence shown here is derived from an EMBL/GenBank/DDBJ whole genome shotgun (WGS) entry which is preliminary data.</text>
</comment>
<dbReference type="PROSITE" id="PS51257">
    <property type="entry name" value="PROKAR_LIPOPROTEIN"/>
    <property type="match status" value="1"/>
</dbReference>
<reference evidence="3 4" key="1">
    <citation type="submission" date="2019-03" db="EMBL/GenBank/DDBJ databases">
        <title>Genomic Encyclopedia of Type Strains, Phase IV (KMG-IV): sequencing the most valuable type-strain genomes for metagenomic binning, comparative biology and taxonomic classification.</title>
        <authorList>
            <person name="Goeker M."/>
        </authorList>
    </citation>
    <scope>NUCLEOTIDE SEQUENCE [LARGE SCALE GENOMIC DNA]</scope>
    <source>
        <strain evidence="3 4">DSM 24984</strain>
    </source>
</reference>
<evidence type="ECO:0000313" key="4">
    <source>
        <dbReference type="Proteomes" id="UP000294614"/>
    </source>
</evidence>
<dbReference type="PANTHER" id="PTHR43000">
    <property type="entry name" value="DTDP-D-GLUCOSE 4,6-DEHYDRATASE-RELATED"/>
    <property type="match status" value="1"/>
</dbReference>
<dbReference type="Pfam" id="PF01370">
    <property type="entry name" value="Epimerase"/>
    <property type="match status" value="1"/>
</dbReference>
<dbReference type="Proteomes" id="UP000294614">
    <property type="component" value="Unassembled WGS sequence"/>
</dbReference>
<proteinExistence type="inferred from homology"/>
<name>A0A4R1KBX7_9BACT</name>
<dbReference type="InterPro" id="IPR001509">
    <property type="entry name" value="Epimerase_deHydtase"/>
</dbReference>
<sequence>MNEKVIVFGGAGFLGCYVVEELLKRGYRVTAADIRKSEYLPEACEFVQCDIMDRHAVSQLITSDVSYVYNFAGMANLDMAVAHPVETIESNIMGNLNILEASKNKNIKRYIYASSAYALSDRGSFYGVSKLASEKLTEEYYRAFGLKFTIIRYGSVYGERAYGNNYLYSVLKSAITEKKIVHDRDGQEVREYIHAQDAATMSVDIIEDEKFSNGHIILTGIERMPRVDLFVMIKEILGNDVEIVLNKEVNDHHYKLTPYSFHPSVCKKLVPNPFIDMGQGILDCIREIHEREHGD</sequence>
<dbReference type="CDD" id="cd08946">
    <property type="entry name" value="SDR_e"/>
    <property type="match status" value="1"/>
</dbReference>
<accession>A0A4R1KBX7</accession>
<evidence type="ECO:0000259" key="2">
    <source>
        <dbReference type="Pfam" id="PF01370"/>
    </source>
</evidence>
<dbReference type="SUPFAM" id="SSF51735">
    <property type="entry name" value="NAD(P)-binding Rossmann-fold domains"/>
    <property type="match status" value="1"/>
</dbReference>